<evidence type="ECO:0000256" key="3">
    <source>
        <dbReference type="SAM" id="MobiDB-lite"/>
    </source>
</evidence>
<dbReference type="GO" id="GO:0000978">
    <property type="term" value="F:RNA polymerase II cis-regulatory region sequence-specific DNA binding"/>
    <property type="evidence" value="ECO:0007669"/>
    <property type="project" value="TreeGrafter"/>
</dbReference>
<feature type="compositionally biased region" description="Low complexity" evidence="3">
    <location>
        <begin position="331"/>
        <end position="353"/>
    </location>
</feature>
<dbReference type="InterPro" id="IPR017930">
    <property type="entry name" value="Myb_dom"/>
</dbReference>
<evidence type="ECO:0000259" key="4">
    <source>
        <dbReference type="PROSITE" id="PS50090"/>
    </source>
</evidence>
<proteinExistence type="predicted"/>
<feature type="region of interest" description="Disordered" evidence="3">
    <location>
        <begin position="232"/>
        <end position="287"/>
    </location>
</feature>
<dbReference type="SUPFAM" id="SSF46689">
    <property type="entry name" value="Homeodomain-like"/>
    <property type="match status" value="1"/>
</dbReference>
<dbReference type="Pfam" id="PF00249">
    <property type="entry name" value="Myb_DNA-binding"/>
    <property type="match status" value="2"/>
</dbReference>
<gene>
    <name evidence="6" type="ORF">FNF31_05361</name>
</gene>
<keyword evidence="2" id="KW-0238">DNA-binding</keyword>
<dbReference type="CDD" id="cd00167">
    <property type="entry name" value="SANT"/>
    <property type="match status" value="2"/>
</dbReference>
<feature type="domain" description="Myb-like" evidence="4">
    <location>
        <begin position="69"/>
        <end position="119"/>
    </location>
</feature>
<dbReference type="PANTHER" id="PTHR45614:SF25">
    <property type="entry name" value="MYB PROTEIN"/>
    <property type="match status" value="1"/>
</dbReference>
<dbReference type="InterPro" id="IPR009057">
    <property type="entry name" value="Homeodomain-like_sf"/>
</dbReference>
<feature type="region of interest" description="Disordered" evidence="3">
    <location>
        <begin position="513"/>
        <end position="569"/>
    </location>
</feature>
<dbReference type="EMBL" id="VLTM01000066">
    <property type="protein sequence ID" value="KAA0158505.1"/>
    <property type="molecule type" value="Genomic_DNA"/>
</dbReference>
<organism evidence="6 7">
    <name type="scientific">Cafeteria roenbergensis</name>
    <name type="common">Marine flagellate</name>
    <dbReference type="NCBI Taxonomy" id="33653"/>
    <lineage>
        <taxon>Eukaryota</taxon>
        <taxon>Sar</taxon>
        <taxon>Stramenopiles</taxon>
        <taxon>Bigyra</taxon>
        <taxon>Opalozoa</taxon>
        <taxon>Bicosoecida</taxon>
        <taxon>Cafeteriaceae</taxon>
        <taxon>Cafeteria</taxon>
    </lineage>
</organism>
<dbReference type="InterPro" id="IPR050560">
    <property type="entry name" value="MYB_TF"/>
</dbReference>
<dbReference type="Proteomes" id="UP000325113">
    <property type="component" value="Unassembled WGS sequence"/>
</dbReference>
<protein>
    <submittedName>
        <fullName evidence="6">Uncharacterized protein</fullName>
    </submittedName>
</protein>
<feature type="domain" description="HTH myb-type" evidence="5">
    <location>
        <begin position="74"/>
        <end position="123"/>
    </location>
</feature>
<sequence>MPTKHGEGRRRKGKSSVTAAYKGPWCAEEDELVRALVELHGPRNWTAVAEHLPGRIGKQCRERWHNHLNPRISKAPWAREEDSLIFEAHRALGNKWAEIARLLPGRTDNAIKNHWNSSMKKKAESPAGPLAFSSAEAQSTVLLYQRDPSGFAAEDDAPPALSEAERVVAEARVAAAAGTLESARAQAGLFGKDIPPEGVVVGTPSTIATSGTGGGGVVRSASASASAAGAGAGTQSAQQRTPSASAARAGLAAAARSSTAERMPGSSASSATAATDDSPFSTARDQHSNHRAIITTAAAAAAARAGRPIAPSARHLQPAVAADPRPLLATSRSAPAPAGRRASSRLSHASRASVLPRGHSSADDEDPYDGDVTLEQGDASSLDRDGGSGSGAGRRGSALHRRMTSSSPAHEESVFDARGPLADSAGLAVHALGMHTVTGSPEQRHVSRRLSFGATPGMAGQGAEGTPATLHAGSASRMGSGRRGGGSGGGLPGARHISRRQLAANDPLELLLPSRLELTSTPDDRAGGRGRGRDAHASPFSGFRRSRAGAAAADDSVLQLPLTLSGAQR</sequence>
<evidence type="ECO:0000256" key="1">
    <source>
        <dbReference type="ARBA" id="ARBA00022737"/>
    </source>
</evidence>
<dbReference type="PANTHER" id="PTHR45614">
    <property type="entry name" value="MYB PROTEIN-RELATED"/>
    <property type="match status" value="1"/>
</dbReference>
<evidence type="ECO:0000313" key="6">
    <source>
        <dbReference type="EMBL" id="KAA0158505.1"/>
    </source>
</evidence>
<evidence type="ECO:0000256" key="2">
    <source>
        <dbReference type="ARBA" id="ARBA00023125"/>
    </source>
</evidence>
<evidence type="ECO:0000313" key="7">
    <source>
        <dbReference type="Proteomes" id="UP000325113"/>
    </source>
</evidence>
<dbReference type="PROSITE" id="PS50090">
    <property type="entry name" value="MYB_LIKE"/>
    <property type="match status" value="2"/>
</dbReference>
<accession>A0A5A8CZZ6</accession>
<dbReference type="AlphaFoldDB" id="A0A5A8CZZ6"/>
<feature type="domain" description="Myb-like" evidence="4">
    <location>
        <begin position="22"/>
        <end position="68"/>
    </location>
</feature>
<feature type="region of interest" description="Disordered" evidence="3">
    <location>
        <begin position="453"/>
        <end position="495"/>
    </location>
</feature>
<dbReference type="SMART" id="SM00717">
    <property type="entry name" value="SANT"/>
    <property type="match status" value="2"/>
</dbReference>
<comment type="caution">
    <text evidence="6">The sequence shown here is derived from an EMBL/GenBank/DDBJ whole genome shotgun (WGS) entry which is preliminary data.</text>
</comment>
<feature type="compositionally biased region" description="Low complexity" evidence="3">
    <location>
        <begin position="232"/>
        <end position="283"/>
    </location>
</feature>
<feature type="domain" description="HTH myb-type" evidence="5">
    <location>
        <begin position="22"/>
        <end position="72"/>
    </location>
</feature>
<feature type="compositionally biased region" description="Basic and acidic residues" evidence="3">
    <location>
        <begin position="522"/>
        <end position="536"/>
    </location>
</feature>
<dbReference type="InterPro" id="IPR001005">
    <property type="entry name" value="SANT/Myb"/>
</dbReference>
<dbReference type="FunFam" id="1.10.10.60:FF:000010">
    <property type="entry name" value="Transcriptional activator Myb isoform A"/>
    <property type="match status" value="1"/>
</dbReference>
<dbReference type="GO" id="GO:0000981">
    <property type="term" value="F:DNA-binding transcription factor activity, RNA polymerase II-specific"/>
    <property type="evidence" value="ECO:0007669"/>
    <property type="project" value="TreeGrafter"/>
</dbReference>
<feature type="compositionally biased region" description="Gly residues" evidence="3">
    <location>
        <begin position="481"/>
        <end position="492"/>
    </location>
</feature>
<name>A0A5A8CZZ6_CAFRO</name>
<feature type="compositionally biased region" description="Low complexity" evidence="3">
    <location>
        <begin position="305"/>
        <end position="314"/>
    </location>
</feature>
<keyword evidence="1" id="KW-0677">Repeat</keyword>
<reference evidence="6 7" key="1">
    <citation type="submission" date="2019-07" db="EMBL/GenBank/DDBJ databases">
        <title>Genomes of Cafeteria roenbergensis.</title>
        <authorList>
            <person name="Fischer M.G."/>
            <person name="Hackl T."/>
            <person name="Roman M."/>
        </authorList>
    </citation>
    <scope>NUCLEOTIDE SEQUENCE [LARGE SCALE GENOMIC DNA]</scope>
    <source>
        <strain evidence="6 7">Cflag</strain>
    </source>
</reference>
<dbReference type="PROSITE" id="PS51294">
    <property type="entry name" value="HTH_MYB"/>
    <property type="match status" value="2"/>
</dbReference>
<dbReference type="GO" id="GO:0005634">
    <property type="term" value="C:nucleus"/>
    <property type="evidence" value="ECO:0007669"/>
    <property type="project" value="TreeGrafter"/>
</dbReference>
<dbReference type="Gene3D" id="1.10.10.60">
    <property type="entry name" value="Homeodomain-like"/>
    <property type="match status" value="2"/>
</dbReference>
<feature type="region of interest" description="Disordered" evidence="3">
    <location>
        <begin position="305"/>
        <end position="414"/>
    </location>
</feature>
<evidence type="ECO:0000259" key="5">
    <source>
        <dbReference type="PROSITE" id="PS51294"/>
    </source>
</evidence>
<feature type="compositionally biased region" description="Low complexity" evidence="3">
    <location>
        <begin position="540"/>
        <end position="556"/>
    </location>
</feature>